<keyword evidence="1" id="KW-0472">Membrane</keyword>
<name>A0A7R9HIH4_9NEOP</name>
<dbReference type="GO" id="GO:0005615">
    <property type="term" value="C:extracellular space"/>
    <property type="evidence" value="ECO:0007669"/>
    <property type="project" value="TreeGrafter"/>
</dbReference>
<evidence type="ECO:0000313" key="2">
    <source>
        <dbReference type="EMBL" id="CAD7423537.1"/>
    </source>
</evidence>
<dbReference type="AlphaFoldDB" id="A0A7R9HIH4"/>
<gene>
    <name evidence="2" type="ORF">TMSB3V08_LOCUS524</name>
</gene>
<protein>
    <recommendedName>
        <fullName evidence="3">DUF229 domain containing protein</fullName>
    </recommendedName>
</protein>
<feature type="transmembrane region" description="Helical" evidence="1">
    <location>
        <begin position="113"/>
        <end position="130"/>
    </location>
</feature>
<proteinExistence type="predicted"/>
<dbReference type="FunFam" id="3.40.720.10:FF:000017">
    <property type="entry name" value="Predicted protein"/>
    <property type="match status" value="1"/>
</dbReference>
<dbReference type="EMBL" id="OB792685">
    <property type="protein sequence ID" value="CAD7423537.1"/>
    <property type="molecule type" value="Genomic_DNA"/>
</dbReference>
<dbReference type="PANTHER" id="PTHR10974">
    <property type="entry name" value="FI08016P-RELATED"/>
    <property type="match status" value="1"/>
</dbReference>
<evidence type="ECO:0000256" key="1">
    <source>
        <dbReference type="SAM" id="Phobius"/>
    </source>
</evidence>
<sequence>MAQLVWIHWRESGKPPPVHPTEIRSSISPSSAVELNKASALANYATEAEKSGRKVEHYERSRVIESRPLSHFGIARATSYDYVRPLVMEQTLLLDERTAKSKIHRKTLPGRRWLLLFLLPMGSLLYILYIPTPNIHVHLPGGLPPNPSTPLPIDTGFLVNSRGCRIPAMDPFDRHVQRFIYKEEPPNCANERPPPLVGSNLTALFVIESALTYYNVSDVAQLDCCYQPFWRVRENKVAFANNCTSFISDQPINTEFVKVVCRVEGHHVYTDYHAFTPLKPDVEKRCDENSINVQESVNVLILGVDAVSRLNLHRQMPKTVNFLNNLKAIEMLGYNKVGDNTFPNMVPVLSGLKEEELNGTCWSNEKDVFDSCPWIWKNFSDIGFRTAFGEDAVWMGIFNYLKRGFDSQPTDYYMRPYQKLVEDEIGHTKRLNAKLCIGSQMTLQVFLRYVSKFVRTMSLKRHFSFFWGSSLTHDNLNYPKFGDKVYEDFLRELFVSGSLNNTVLVFISDHGIRWGGIRGTYQGRLEERLPFLFFSFPEWFRERYSIALTNMRRNSRRLTTPFDLHSTLKDLLDLQILQDNSIKRRTRELNSLTTVPRGVSLFLPGFEDRTCEDAGIASHWCTCQQSKSVNTNDTQVITSAKVLVNHLNTMLKPYRECSSLNLSEVRDATVKSPMSDLQQKHTIVDYVLVVRTTPGDALFEATVRHQVGDDTFAVEGVVSRITTYGDQSACVSDYHMKLYCYCKSYLRTNKRESWGNHIVVGKNLGKPELDSNHDLPVIGCLVYCESDALDNAATKVDHAATEADLESSLNPSLEELTTVKTAVKEGSREYTPQLNSCSGHFDFYSQIVIGRAFADNLAAILRVPG</sequence>
<organism evidence="2">
    <name type="scientific">Timema monikensis</name>
    <dbReference type="NCBI Taxonomy" id="170555"/>
    <lineage>
        <taxon>Eukaryota</taxon>
        <taxon>Metazoa</taxon>
        <taxon>Ecdysozoa</taxon>
        <taxon>Arthropoda</taxon>
        <taxon>Hexapoda</taxon>
        <taxon>Insecta</taxon>
        <taxon>Pterygota</taxon>
        <taxon>Neoptera</taxon>
        <taxon>Polyneoptera</taxon>
        <taxon>Phasmatodea</taxon>
        <taxon>Timematodea</taxon>
        <taxon>Timematoidea</taxon>
        <taxon>Timematidae</taxon>
        <taxon>Timema</taxon>
    </lineage>
</organism>
<dbReference type="Gene3D" id="3.40.720.10">
    <property type="entry name" value="Alkaline Phosphatase, subunit A"/>
    <property type="match status" value="1"/>
</dbReference>
<accession>A0A7R9HIH4</accession>
<dbReference type="Pfam" id="PF02995">
    <property type="entry name" value="DUF229"/>
    <property type="match status" value="1"/>
</dbReference>
<dbReference type="CDD" id="cd16021">
    <property type="entry name" value="ALP_like"/>
    <property type="match status" value="1"/>
</dbReference>
<dbReference type="InterPro" id="IPR017850">
    <property type="entry name" value="Alkaline_phosphatase_core_sf"/>
</dbReference>
<evidence type="ECO:0008006" key="3">
    <source>
        <dbReference type="Google" id="ProtNLM"/>
    </source>
</evidence>
<dbReference type="SUPFAM" id="SSF53649">
    <property type="entry name" value="Alkaline phosphatase-like"/>
    <property type="match status" value="1"/>
</dbReference>
<reference evidence="2" key="1">
    <citation type="submission" date="2020-11" db="EMBL/GenBank/DDBJ databases">
        <authorList>
            <person name="Tran Van P."/>
        </authorList>
    </citation>
    <scope>NUCLEOTIDE SEQUENCE</scope>
</reference>
<keyword evidence="1" id="KW-0812">Transmembrane</keyword>
<dbReference type="InterPro" id="IPR004245">
    <property type="entry name" value="DUF229"/>
</dbReference>
<dbReference type="PANTHER" id="PTHR10974:SF1">
    <property type="entry name" value="FI08016P-RELATED"/>
    <property type="match status" value="1"/>
</dbReference>
<keyword evidence="1" id="KW-1133">Transmembrane helix</keyword>